<comment type="caution">
    <text evidence="3">The sequence shown here is derived from an EMBL/GenBank/DDBJ whole genome shotgun (WGS) entry which is preliminary data.</text>
</comment>
<name>A0A7W8EQE9_9HYPH</name>
<evidence type="ECO:0000256" key="2">
    <source>
        <dbReference type="SAM" id="SignalP"/>
    </source>
</evidence>
<dbReference type="RefSeq" id="WP_246176130.1">
    <property type="nucleotide sequence ID" value="NZ_JACHIL010000004.1"/>
</dbReference>
<reference evidence="3 4" key="1">
    <citation type="submission" date="2020-08" db="EMBL/GenBank/DDBJ databases">
        <title>Genomic Encyclopedia of Type Strains, Phase IV (KMG-IV): sequencing the most valuable type-strain genomes for metagenomic binning, comparative biology and taxonomic classification.</title>
        <authorList>
            <person name="Goeker M."/>
        </authorList>
    </citation>
    <scope>NUCLEOTIDE SEQUENCE [LARGE SCALE GENOMIC DNA]</scope>
    <source>
        <strain evidence="3 4">DSM 25620</strain>
    </source>
</reference>
<sequence length="162" mass="16556">MRTSTGSAKRFVLLAMFAPLVAACTTTSNTTPAPITAAAQAPVPVASQMPSFPQFVRSNVAPELANPCITAAANRYYIPERVVTAVDSRPGGGGNTDVILKVDSRDARCTISANGTVRSVVDTSPMSADQRAANEAAAKAPAATPAKAAPAKKAATKQKKAS</sequence>
<keyword evidence="4" id="KW-1185">Reference proteome</keyword>
<feature type="compositionally biased region" description="Low complexity" evidence="1">
    <location>
        <begin position="133"/>
        <end position="153"/>
    </location>
</feature>
<evidence type="ECO:0000313" key="4">
    <source>
        <dbReference type="Proteomes" id="UP000531231"/>
    </source>
</evidence>
<dbReference type="EMBL" id="JACHIL010000004">
    <property type="protein sequence ID" value="MBB5091816.1"/>
    <property type="molecule type" value="Genomic_DNA"/>
</dbReference>
<feature type="region of interest" description="Disordered" evidence="1">
    <location>
        <begin position="123"/>
        <end position="162"/>
    </location>
</feature>
<gene>
    <name evidence="3" type="ORF">HNQ68_002361</name>
</gene>
<dbReference type="Proteomes" id="UP000531231">
    <property type="component" value="Unassembled WGS sequence"/>
</dbReference>
<evidence type="ECO:0000256" key="1">
    <source>
        <dbReference type="SAM" id="MobiDB-lite"/>
    </source>
</evidence>
<evidence type="ECO:0000313" key="3">
    <source>
        <dbReference type="EMBL" id="MBB5091816.1"/>
    </source>
</evidence>
<feature type="chain" id="PRO_5031089252" evidence="2">
    <location>
        <begin position="23"/>
        <end position="162"/>
    </location>
</feature>
<keyword evidence="2" id="KW-0732">Signal</keyword>
<dbReference type="PROSITE" id="PS51257">
    <property type="entry name" value="PROKAR_LIPOPROTEIN"/>
    <property type="match status" value="1"/>
</dbReference>
<proteinExistence type="predicted"/>
<accession>A0A7W8EQE9</accession>
<feature type="signal peptide" evidence="2">
    <location>
        <begin position="1"/>
        <end position="22"/>
    </location>
</feature>
<dbReference type="AlphaFoldDB" id="A0A7W8EQE9"/>
<protein>
    <submittedName>
        <fullName evidence="3">Uncharacterized protein</fullName>
    </submittedName>
</protein>
<organism evidence="3 4">
    <name type="scientific">Pseudochrobactrum saccharolyticum</name>
    <dbReference type="NCBI Taxonomy" id="354352"/>
    <lineage>
        <taxon>Bacteria</taxon>
        <taxon>Pseudomonadati</taxon>
        <taxon>Pseudomonadota</taxon>
        <taxon>Alphaproteobacteria</taxon>
        <taxon>Hyphomicrobiales</taxon>
        <taxon>Brucellaceae</taxon>
        <taxon>Pseudochrobactrum</taxon>
    </lineage>
</organism>